<dbReference type="InterPro" id="IPR036291">
    <property type="entry name" value="NAD(P)-bd_dom_sf"/>
</dbReference>
<dbReference type="Pfam" id="PF00106">
    <property type="entry name" value="adh_short"/>
    <property type="match status" value="1"/>
</dbReference>
<dbReference type="InterPro" id="IPR051687">
    <property type="entry name" value="Peroxisomal_Beta-Oxidation"/>
</dbReference>
<dbReference type="EMBL" id="JAAAMG010000027">
    <property type="protein sequence ID" value="NDW07345.1"/>
    <property type="molecule type" value="Genomic_DNA"/>
</dbReference>
<dbReference type="PRINTS" id="PR00080">
    <property type="entry name" value="SDRFAMILY"/>
</dbReference>
<dbReference type="PROSITE" id="PS00061">
    <property type="entry name" value="ADH_SHORT"/>
    <property type="match status" value="1"/>
</dbReference>
<dbReference type="Proteomes" id="UP000469011">
    <property type="component" value="Unassembled WGS sequence"/>
</dbReference>
<proteinExistence type="inferred from homology"/>
<dbReference type="PANTHER" id="PTHR45024">
    <property type="entry name" value="DEHYDROGENASES, SHORT CHAIN"/>
    <property type="match status" value="1"/>
</dbReference>
<evidence type="ECO:0000313" key="6">
    <source>
        <dbReference type="Proteomes" id="UP000469011"/>
    </source>
</evidence>
<accession>A0A6N9TAU8</accession>
<reference evidence="5 6" key="1">
    <citation type="submission" date="2020-01" db="EMBL/GenBank/DDBJ databases">
        <title>Jiella pacifica sp. nov.</title>
        <authorList>
            <person name="Xue Z."/>
            <person name="Zhu S."/>
            <person name="Chen J."/>
            <person name="Yang J."/>
        </authorList>
    </citation>
    <scope>NUCLEOTIDE SEQUENCE [LARGE SCALE GENOMIC DNA]</scope>
    <source>
        <strain evidence="5 6">40Bstr34</strain>
    </source>
</reference>
<keyword evidence="2" id="KW-0560">Oxidoreductase</keyword>
<protein>
    <submittedName>
        <fullName evidence="5">SDR family NAD(P)-dependent oxidoreductase</fullName>
    </submittedName>
</protein>
<dbReference type="GO" id="GO:0016491">
    <property type="term" value="F:oxidoreductase activity"/>
    <property type="evidence" value="ECO:0007669"/>
    <property type="project" value="UniProtKB-KW"/>
</dbReference>
<evidence type="ECO:0000313" key="5">
    <source>
        <dbReference type="EMBL" id="NDW07345.1"/>
    </source>
</evidence>
<evidence type="ECO:0000256" key="1">
    <source>
        <dbReference type="ARBA" id="ARBA00006484"/>
    </source>
</evidence>
<name>A0A6N9TAU8_9HYPH</name>
<dbReference type="RefSeq" id="WP_163465802.1">
    <property type="nucleotide sequence ID" value="NZ_JAAAMG010000027.1"/>
</dbReference>
<gene>
    <name evidence="5" type="ORF">GTK09_23280</name>
</gene>
<dbReference type="SMART" id="SM00822">
    <property type="entry name" value="PKS_KR"/>
    <property type="match status" value="1"/>
</dbReference>
<evidence type="ECO:0000256" key="2">
    <source>
        <dbReference type="ARBA" id="ARBA00023002"/>
    </source>
</evidence>
<comment type="similarity">
    <text evidence="1 3">Belongs to the short-chain dehydrogenases/reductases (SDR) family.</text>
</comment>
<dbReference type="InterPro" id="IPR020904">
    <property type="entry name" value="Sc_DH/Rdtase_CS"/>
</dbReference>
<dbReference type="InterPro" id="IPR002347">
    <property type="entry name" value="SDR_fam"/>
</dbReference>
<dbReference type="PANTHER" id="PTHR45024:SF2">
    <property type="entry name" value="SCP2 DOMAIN-CONTAINING PROTEIN"/>
    <property type="match status" value="1"/>
</dbReference>
<dbReference type="Gene3D" id="3.40.50.720">
    <property type="entry name" value="NAD(P)-binding Rossmann-like Domain"/>
    <property type="match status" value="1"/>
</dbReference>
<dbReference type="PRINTS" id="PR00081">
    <property type="entry name" value="GDHRDH"/>
</dbReference>
<evidence type="ECO:0000259" key="4">
    <source>
        <dbReference type="SMART" id="SM00822"/>
    </source>
</evidence>
<keyword evidence="6" id="KW-1185">Reference proteome</keyword>
<dbReference type="SUPFAM" id="SSF51735">
    <property type="entry name" value="NAD(P)-binding Rossmann-fold domains"/>
    <property type="match status" value="1"/>
</dbReference>
<sequence>MTIDLTNRVAIVTGAGGGLGREHALALAKRGAKVVVNDLGGAVDGTGGSLAAAERVAKEIREAGGEAIANSASVTDFDEVEAMVAEATERWGRVDILVANAGILRDKTFAKMEIADFRAVLNVHVMGAVHCAKAVWAGMRERSYGRIVFTTSSSGLFGSFGQANYSAAKMALVGLMNTLALEGAKYDIRVNCLAPTAGTRMLEGLIPDDWLAALDPALVSPAVVALASADAPTKTVLCAGAGGFETARTLLTRGDYFGSREDLPEQVLASLDRLSDLDGVIDPTDGTVQYKHELAKAGFKPREN</sequence>
<dbReference type="AlphaFoldDB" id="A0A6N9TAU8"/>
<comment type="caution">
    <text evidence="5">The sequence shown here is derived from an EMBL/GenBank/DDBJ whole genome shotgun (WGS) entry which is preliminary data.</text>
</comment>
<feature type="domain" description="Ketoreductase" evidence="4">
    <location>
        <begin position="8"/>
        <end position="204"/>
    </location>
</feature>
<organism evidence="5 6">
    <name type="scientific">Jiella pacifica</name>
    <dbReference type="NCBI Taxonomy" id="2696469"/>
    <lineage>
        <taxon>Bacteria</taxon>
        <taxon>Pseudomonadati</taxon>
        <taxon>Pseudomonadota</taxon>
        <taxon>Alphaproteobacteria</taxon>
        <taxon>Hyphomicrobiales</taxon>
        <taxon>Aurantimonadaceae</taxon>
        <taxon>Jiella</taxon>
    </lineage>
</organism>
<evidence type="ECO:0000256" key="3">
    <source>
        <dbReference type="RuleBase" id="RU000363"/>
    </source>
</evidence>
<dbReference type="InterPro" id="IPR057326">
    <property type="entry name" value="KR_dom"/>
</dbReference>